<proteinExistence type="predicted"/>
<dbReference type="AlphaFoldDB" id="A0A6L2P628"/>
<dbReference type="InterPro" id="IPR043128">
    <property type="entry name" value="Rev_trsase/Diguanyl_cyclase"/>
</dbReference>
<sequence>MTEVPKRIIKHTLNVNMSVPSVAQKPKVLGTEKSLMVMKEVEEWVKAISVRPIRYPTWISNLILVNKVDDAWANPKKTKEVADMWSPKMLKEMQSLSGKLKALNRFLAGYVKRSLSFFETLKNIMKDNKDDFRRTKDTERALQEMKKLIMHLPSLTTPKPKDILYVYLVASQDVVSGVFLAEREGKQTPI</sequence>
<evidence type="ECO:0000313" key="1">
    <source>
        <dbReference type="EMBL" id="GEU93891.1"/>
    </source>
</evidence>
<dbReference type="EMBL" id="BKCJ010010948">
    <property type="protein sequence ID" value="GEU93891.1"/>
    <property type="molecule type" value="Genomic_DNA"/>
</dbReference>
<gene>
    <name evidence="1" type="ORF">Tci_065869</name>
</gene>
<reference evidence="1" key="1">
    <citation type="journal article" date="2019" name="Sci. Rep.">
        <title>Draft genome of Tanacetum cinerariifolium, the natural source of mosquito coil.</title>
        <authorList>
            <person name="Yamashiro T."/>
            <person name="Shiraishi A."/>
            <person name="Satake H."/>
            <person name="Nakayama K."/>
        </authorList>
    </citation>
    <scope>NUCLEOTIDE SEQUENCE</scope>
</reference>
<dbReference type="InterPro" id="IPR043502">
    <property type="entry name" value="DNA/RNA_pol_sf"/>
</dbReference>
<accession>A0A6L2P628</accession>
<organism evidence="1">
    <name type="scientific">Tanacetum cinerariifolium</name>
    <name type="common">Dalmatian daisy</name>
    <name type="synonym">Chrysanthemum cinerariifolium</name>
    <dbReference type="NCBI Taxonomy" id="118510"/>
    <lineage>
        <taxon>Eukaryota</taxon>
        <taxon>Viridiplantae</taxon>
        <taxon>Streptophyta</taxon>
        <taxon>Embryophyta</taxon>
        <taxon>Tracheophyta</taxon>
        <taxon>Spermatophyta</taxon>
        <taxon>Magnoliopsida</taxon>
        <taxon>eudicotyledons</taxon>
        <taxon>Gunneridae</taxon>
        <taxon>Pentapetalae</taxon>
        <taxon>asterids</taxon>
        <taxon>campanulids</taxon>
        <taxon>Asterales</taxon>
        <taxon>Asteraceae</taxon>
        <taxon>Asteroideae</taxon>
        <taxon>Anthemideae</taxon>
        <taxon>Anthemidinae</taxon>
        <taxon>Tanacetum</taxon>
    </lineage>
</organism>
<dbReference type="Gene3D" id="3.30.70.270">
    <property type="match status" value="1"/>
</dbReference>
<protein>
    <submittedName>
        <fullName evidence="1">Protein NYNRIN-like</fullName>
    </submittedName>
</protein>
<name>A0A6L2P628_TANCI</name>
<comment type="caution">
    <text evidence="1">The sequence shown here is derived from an EMBL/GenBank/DDBJ whole genome shotgun (WGS) entry which is preliminary data.</text>
</comment>
<dbReference type="SUPFAM" id="SSF56672">
    <property type="entry name" value="DNA/RNA polymerases"/>
    <property type="match status" value="1"/>
</dbReference>